<reference evidence="1" key="1">
    <citation type="submission" date="2014-09" db="EMBL/GenBank/DDBJ databases">
        <authorList>
            <person name="Magalhaes I.L.F."/>
            <person name="Oliveira U."/>
            <person name="Santos F.R."/>
            <person name="Vidigal T.H.D.A."/>
            <person name="Brescovit A.D."/>
            <person name="Santos A.J."/>
        </authorList>
    </citation>
    <scope>NUCLEOTIDE SEQUENCE</scope>
    <source>
        <tissue evidence="1">Shoot tissue taken approximately 20 cm above the soil surface</tissue>
    </source>
</reference>
<accession>A0A0A9DID0</accession>
<evidence type="ECO:0000313" key="1">
    <source>
        <dbReference type="EMBL" id="JAD85415.1"/>
    </source>
</evidence>
<proteinExistence type="predicted"/>
<protein>
    <submittedName>
        <fullName evidence="1">Uncharacterized protein</fullName>
    </submittedName>
</protein>
<name>A0A0A9DID0_ARUDO</name>
<organism evidence="1">
    <name type="scientific">Arundo donax</name>
    <name type="common">Giant reed</name>
    <name type="synonym">Donax arundinaceus</name>
    <dbReference type="NCBI Taxonomy" id="35708"/>
    <lineage>
        <taxon>Eukaryota</taxon>
        <taxon>Viridiplantae</taxon>
        <taxon>Streptophyta</taxon>
        <taxon>Embryophyta</taxon>
        <taxon>Tracheophyta</taxon>
        <taxon>Spermatophyta</taxon>
        <taxon>Magnoliopsida</taxon>
        <taxon>Liliopsida</taxon>
        <taxon>Poales</taxon>
        <taxon>Poaceae</taxon>
        <taxon>PACMAD clade</taxon>
        <taxon>Arundinoideae</taxon>
        <taxon>Arundineae</taxon>
        <taxon>Arundo</taxon>
    </lineage>
</organism>
<dbReference type="EMBL" id="GBRH01212480">
    <property type="protein sequence ID" value="JAD85415.1"/>
    <property type="molecule type" value="Transcribed_RNA"/>
</dbReference>
<dbReference type="AlphaFoldDB" id="A0A0A9DID0"/>
<reference evidence="1" key="2">
    <citation type="journal article" date="2015" name="Data Brief">
        <title>Shoot transcriptome of the giant reed, Arundo donax.</title>
        <authorList>
            <person name="Barrero R.A."/>
            <person name="Guerrero F.D."/>
            <person name="Moolhuijzen P."/>
            <person name="Goolsby J.A."/>
            <person name="Tidwell J."/>
            <person name="Bellgard S.E."/>
            <person name="Bellgard M.I."/>
        </authorList>
    </citation>
    <scope>NUCLEOTIDE SEQUENCE</scope>
    <source>
        <tissue evidence="1">Shoot tissue taken approximately 20 cm above the soil surface</tissue>
    </source>
</reference>
<sequence>MKTSRQICNLIILKVPSVNCLKLILMEESRSLITGIRKFQILQRDVCWLMTTLKTMALLPPEQIVAVLLIPHCFTKSTNPLKGDEEKLKKLSV</sequence>